<gene>
    <name evidence="3" type="ORF">GOMPHAMPRED_003651</name>
</gene>
<dbReference type="GO" id="GO:0019748">
    <property type="term" value="P:secondary metabolic process"/>
    <property type="evidence" value="ECO:0007669"/>
    <property type="project" value="TreeGrafter"/>
</dbReference>
<accession>A0A8H3FH21</accession>
<dbReference type="Gene3D" id="3.40.50.1820">
    <property type="entry name" value="alpha/beta hydrolase"/>
    <property type="match status" value="1"/>
</dbReference>
<dbReference type="PANTHER" id="PTHR48070">
    <property type="entry name" value="ESTERASE OVCA2"/>
    <property type="match status" value="1"/>
</dbReference>
<dbReference type="InterPro" id="IPR050593">
    <property type="entry name" value="LovG"/>
</dbReference>
<dbReference type="Proteomes" id="UP000664169">
    <property type="component" value="Unassembled WGS sequence"/>
</dbReference>
<dbReference type="InterPro" id="IPR029058">
    <property type="entry name" value="AB_hydrolase_fold"/>
</dbReference>
<comment type="caution">
    <text evidence="3">The sequence shown here is derived from an EMBL/GenBank/DDBJ whole genome shotgun (WGS) entry which is preliminary data.</text>
</comment>
<organism evidence="3 4">
    <name type="scientific">Gomphillus americanus</name>
    <dbReference type="NCBI Taxonomy" id="1940652"/>
    <lineage>
        <taxon>Eukaryota</taxon>
        <taxon>Fungi</taxon>
        <taxon>Dikarya</taxon>
        <taxon>Ascomycota</taxon>
        <taxon>Pezizomycotina</taxon>
        <taxon>Lecanoromycetes</taxon>
        <taxon>OSLEUM clade</taxon>
        <taxon>Ostropomycetidae</taxon>
        <taxon>Ostropales</taxon>
        <taxon>Graphidaceae</taxon>
        <taxon>Gomphilloideae</taxon>
        <taxon>Gomphillus</taxon>
    </lineage>
</organism>
<feature type="domain" description="Serine hydrolase" evidence="2">
    <location>
        <begin position="2"/>
        <end position="272"/>
    </location>
</feature>
<dbReference type="AlphaFoldDB" id="A0A8H3FH21"/>
<protein>
    <recommendedName>
        <fullName evidence="2">Serine hydrolase domain-containing protein</fullName>
    </recommendedName>
</protein>
<evidence type="ECO:0000256" key="1">
    <source>
        <dbReference type="ARBA" id="ARBA00022801"/>
    </source>
</evidence>
<dbReference type="EMBL" id="CAJPDQ010000021">
    <property type="protein sequence ID" value="CAF9924481.1"/>
    <property type="molecule type" value="Genomic_DNA"/>
</dbReference>
<keyword evidence="1" id="KW-0378">Hydrolase</keyword>
<name>A0A8H3FH21_9LECA</name>
<dbReference type="OrthoDB" id="2094269at2759"/>
<sequence length="294" mass="32860">MRFLCLHGFGTNSLILETQLQAITKKLGHDNEFIFVDGEEEVSKARGLPASVPGPYLGYYLEYTPEQISKALDLIKAVIDEEGPFDGFLGFSQGASLILSYLMQHEMDHPHKTPDFQFAILFSPFTAVSSSSTLYDEIISLFGQQELKIFKELMSSYRHSAEPIVTNTDSCNDWRVKALIDNVLPTLQVGFVYEFISPDQFLSILATGDASVIPRVLVPALIKERIRIPVVHVIGAKDETLFKAQAECMKGLCTPGLLHCMKHSLGHDIPRGVEANSIVREIEWAMDASRRNRL</sequence>
<dbReference type="GO" id="GO:0016787">
    <property type="term" value="F:hydrolase activity"/>
    <property type="evidence" value="ECO:0007669"/>
    <property type="project" value="UniProtKB-KW"/>
</dbReference>
<dbReference type="GO" id="GO:0005634">
    <property type="term" value="C:nucleus"/>
    <property type="evidence" value="ECO:0007669"/>
    <property type="project" value="TreeGrafter"/>
</dbReference>
<dbReference type="InterPro" id="IPR005645">
    <property type="entry name" value="FSH-like_dom"/>
</dbReference>
<dbReference type="Pfam" id="PF03959">
    <property type="entry name" value="FSH1"/>
    <property type="match status" value="1"/>
</dbReference>
<dbReference type="PANTHER" id="PTHR48070:SF4">
    <property type="entry name" value="ESTERASE ALNB"/>
    <property type="match status" value="1"/>
</dbReference>
<evidence type="ECO:0000313" key="3">
    <source>
        <dbReference type="EMBL" id="CAF9924481.1"/>
    </source>
</evidence>
<keyword evidence="4" id="KW-1185">Reference proteome</keyword>
<evidence type="ECO:0000313" key="4">
    <source>
        <dbReference type="Proteomes" id="UP000664169"/>
    </source>
</evidence>
<dbReference type="SUPFAM" id="SSF53474">
    <property type="entry name" value="alpha/beta-Hydrolases"/>
    <property type="match status" value="1"/>
</dbReference>
<dbReference type="GO" id="GO:0005737">
    <property type="term" value="C:cytoplasm"/>
    <property type="evidence" value="ECO:0007669"/>
    <property type="project" value="TreeGrafter"/>
</dbReference>
<evidence type="ECO:0000259" key="2">
    <source>
        <dbReference type="Pfam" id="PF03959"/>
    </source>
</evidence>
<proteinExistence type="predicted"/>
<reference evidence="3" key="1">
    <citation type="submission" date="2021-03" db="EMBL/GenBank/DDBJ databases">
        <authorList>
            <person name="Tagirdzhanova G."/>
        </authorList>
    </citation>
    <scope>NUCLEOTIDE SEQUENCE</scope>
</reference>